<reference evidence="2" key="1">
    <citation type="journal article" date="2020" name="Nature">
        <title>Giant virus diversity and host interactions through global metagenomics.</title>
        <authorList>
            <person name="Schulz F."/>
            <person name="Roux S."/>
            <person name="Paez-Espino D."/>
            <person name="Jungbluth S."/>
            <person name="Walsh D.A."/>
            <person name="Denef V.J."/>
            <person name="McMahon K.D."/>
            <person name="Konstantinidis K.T."/>
            <person name="Eloe-Fadrosh E.A."/>
            <person name="Kyrpides N.C."/>
            <person name="Woyke T."/>
        </authorList>
    </citation>
    <scope>NUCLEOTIDE SEQUENCE</scope>
    <source>
        <strain evidence="2">GVMAG-M-3300023184-190</strain>
    </source>
</reference>
<sequence length="109" mass="11797">MPRTKTEKAQKPCNPGKVKNAKGICVKDRNPAAAPASVRVLSATKTAKQSPVISVTRNGKKAGTLKKYQDRPSPPYPANENCGKVLQGNDGNMYESRANKKGICSWKKL</sequence>
<protein>
    <submittedName>
        <fullName evidence="2">Uncharacterized protein</fullName>
    </submittedName>
</protein>
<accession>A0A6C0I3I7</accession>
<evidence type="ECO:0000256" key="1">
    <source>
        <dbReference type="SAM" id="MobiDB-lite"/>
    </source>
</evidence>
<feature type="region of interest" description="Disordered" evidence="1">
    <location>
        <begin position="57"/>
        <end position="82"/>
    </location>
</feature>
<organism evidence="2">
    <name type="scientific">viral metagenome</name>
    <dbReference type="NCBI Taxonomy" id="1070528"/>
    <lineage>
        <taxon>unclassified sequences</taxon>
        <taxon>metagenomes</taxon>
        <taxon>organismal metagenomes</taxon>
    </lineage>
</organism>
<name>A0A6C0I3I7_9ZZZZ</name>
<proteinExistence type="predicted"/>
<evidence type="ECO:0000313" key="2">
    <source>
        <dbReference type="EMBL" id="QHT87581.1"/>
    </source>
</evidence>
<dbReference type="AlphaFoldDB" id="A0A6C0I3I7"/>
<dbReference type="EMBL" id="MN740093">
    <property type="protein sequence ID" value="QHT87581.1"/>
    <property type="molecule type" value="Genomic_DNA"/>
</dbReference>